<evidence type="ECO:0000259" key="12">
    <source>
        <dbReference type="PROSITE" id="PS50157"/>
    </source>
</evidence>
<evidence type="ECO:0000256" key="7">
    <source>
        <dbReference type="ARBA" id="ARBA00022989"/>
    </source>
</evidence>
<gene>
    <name evidence="13" type="ORF">Bpfe_007181</name>
</gene>
<protein>
    <submittedName>
        <fullName evidence="13">Beta-1 3-galactosyltransferase 1</fullName>
    </submittedName>
</protein>
<keyword evidence="10" id="KW-0479">Metal-binding</keyword>
<keyword evidence="4" id="KW-0808">Transferase</keyword>
<proteinExistence type="inferred from homology"/>
<evidence type="ECO:0000256" key="6">
    <source>
        <dbReference type="ARBA" id="ARBA00022968"/>
    </source>
</evidence>
<dbReference type="AlphaFoldDB" id="A0AAD8C144"/>
<dbReference type="Pfam" id="PF01762">
    <property type="entry name" value="Galactosyl_T"/>
    <property type="match status" value="1"/>
</dbReference>
<comment type="subcellular location">
    <subcellularLocation>
        <location evidence="1">Golgi apparatus membrane</location>
        <topology evidence="1">Single-pass type II membrane protein</topology>
    </subcellularLocation>
</comment>
<keyword evidence="5 11" id="KW-0812">Transmembrane</keyword>
<dbReference type="InterPro" id="IPR013087">
    <property type="entry name" value="Znf_C2H2_type"/>
</dbReference>
<evidence type="ECO:0000256" key="10">
    <source>
        <dbReference type="PROSITE-ProRule" id="PRU00042"/>
    </source>
</evidence>
<sequence length="534" mass="61580">MFRTLQSSMKRIFIINHLPVNRRQLKRNAIPSKFYFNNSGRIKKGRKKMGTSDVFSASAIEVYEKEKEFVSMQAPEHQNIQDISELNLTNQLQLVKLEKEEATDSDEYTRNINVKTEQCVPKNTCKIPVSSQIDQPKDKTFKKYECQICQKVFSSSSRCSRHKKFVRTDMKIKILSLRRNAILMILVAVNVVCLLTISYFQVARAPGKGGKDVEYQTTVEPTPVNKILKIKQDLNVSHLPDDANLLAEVNLVLFDPQLCLRGGNILDIIYIVHTAPENLHKRQRIRETFGNALLFSPFHVRVAFLLGRTRNATLQTVLWFEHATYNDTVMGDFIDSYHNLSLKGIMGYSWVSRHCSNSKFVVKIDDDVVVNTYKLLFTYYTHMNGKRKSIFCNLWKKDSMPIQRSGKWKIESNMFPDKNAFPFDYCSGLFVVMTTDLMDALYIAAFRTPIFWIDDIYLFGMLPYVVGGVTYYNYALDKYITLKEQSAIECIRTQGPKCPLVAILSSDSFFMDIWSLIKQAFESESLQVENKVVI</sequence>
<dbReference type="GO" id="GO:0008270">
    <property type="term" value="F:zinc ion binding"/>
    <property type="evidence" value="ECO:0007669"/>
    <property type="project" value="UniProtKB-KW"/>
</dbReference>
<keyword evidence="10" id="KW-0862">Zinc</keyword>
<evidence type="ECO:0000256" key="4">
    <source>
        <dbReference type="ARBA" id="ARBA00022679"/>
    </source>
</evidence>
<keyword evidence="6" id="KW-0735">Signal-anchor</keyword>
<evidence type="ECO:0000313" key="13">
    <source>
        <dbReference type="EMBL" id="KAK0063540.1"/>
    </source>
</evidence>
<keyword evidence="10" id="KW-0863">Zinc-finger</keyword>
<comment type="similarity">
    <text evidence="2">Belongs to the glycosyltransferase 31 family.</text>
</comment>
<dbReference type="EMBL" id="JASAOG010000021">
    <property type="protein sequence ID" value="KAK0063540.1"/>
    <property type="molecule type" value="Genomic_DNA"/>
</dbReference>
<evidence type="ECO:0000256" key="8">
    <source>
        <dbReference type="ARBA" id="ARBA00023034"/>
    </source>
</evidence>
<dbReference type="GO" id="GO:0000139">
    <property type="term" value="C:Golgi membrane"/>
    <property type="evidence" value="ECO:0007669"/>
    <property type="project" value="UniProtKB-SubCell"/>
</dbReference>
<name>A0AAD8C144_BIOPF</name>
<dbReference type="Proteomes" id="UP001233172">
    <property type="component" value="Unassembled WGS sequence"/>
</dbReference>
<evidence type="ECO:0000256" key="3">
    <source>
        <dbReference type="ARBA" id="ARBA00022676"/>
    </source>
</evidence>
<keyword evidence="7 11" id="KW-1133">Transmembrane helix</keyword>
<dbReference type="PROSITE" id="PS50157">
    <property type="entry name" value="ZINC_FINGER_C2H2_2"/>
    <property type="match status" value="1"/>
</dbReference>
<dbReference type="Gene3D" id="3.90.550.50">
    <property type="match status" value="1"/>
</dbReference>
<evidence type="ECO:0000256" key="1">
    <source>
        <dbReference type="ARBA" id="ARBA00004323"/>
    </source>
</evidence>
<reference evidence="13" key="1">
    <citation type="journal article" date="2023" name="PLoS Negl. Trop. Dis.">
        <title>A genome sequence for Biomphalaria pfeifferi, the major vector snail for the human-infecting parasite Schistosoma mansoni.</title>
        <authorList>
            <person name="Bu L."/>
            <person name="Lu L."/>
            <person name="Laidemitt M.R."/>
            <person name="Zhang S.M."/>
            <person name="Mutuku M."/>
            <person name="Mkoji G."/>
            <person name="Steinauer M."/>
            <person name="Loker E.S."/>
        </authorList>
    </citation>
    <scope>NUCLEOTIDE SEQUENCE</scope>
    <source>
        <strain evidence="13">KasaAsao</strain>
    </source>
</reference>
<evidence type="ECO:0000256" key="9">
    <source>
        <dbReference type="ARBA" id="ARBA00023136"/>
    </source>
</evidence>
<feature type="domain" description="C2H2-type" evidence="12">
    <location>
        <begin position="144"/>
        <end position="172"/>
    </location>
</feature>
<organism evidence="13 14">
    <name type="scientific">Biomphalaria pfeifferi</name>
    <name type="common">Bloodfluke planorb</name>
    <name type="synonym">Freshwater snail</name>
    <dbReference type="NCBI Taxonomy" id="112525"/>
    <lineage>
        <taxon>Eukaryota</taxon>
        <taxon>Metazoa</taxon>
        <taxon>Spiralia</taxon>
        <taxon>Lophotrochozoa</taxon>
        <taxon>Mollusca</taxon>
        <taxon>Gastropoda</taxon>
        <taxon>Heterobranchia</taxon>
        <taxon>Euthyneura</taxon>
        <taxon>Panpulmonata</taxon>
        <taxon>Hygrophila</taxon>
        <taxon>Lymnaeoidea</taxon>
        <taxon>Planorbidae</taxon>
        <taxon>Biomphalaria</taxon>
    </lineage>
</organism>
<feature type="transmembrane region" description="Helical" evidence="11">
    <location>
        <begin position="181"/>
        <end position="200"/>
    </location>
</feature>
<dbReference type="GO" id="GO:0006493">
    <property type="term" value="P:protein O-linked glycosylation"/>
    <property type="evidence" value="ECO:0007669"/>
    <property type="project" value="TreeGrafter"/>
</dbReference>
<dbReference type="GO" id="GO:0016758">
    <property type="term" value="F:hexosyltransferase activity"/>
    <property type="evidence" value="ECO:0007669"/>
    <property type="project" value="InterPro"/>
</dbReference>
<evidence type="ECO:0000256" key="5">
    <source>
        <dbReference type="ARBA" id="ARBA00022692"/>
    </source>
</evidence>
<evidence type="ECO:0000313" key="14">
    <source>
        <dbReference type="Proteomes" id="UP001233172"/>
    </source>
</evidence>
<keyword evidence="14" id="KW-1185">Reference proteome</keyword>
<accession>A0AAD8C144</accession>
<keyword evidence="9 11" id="KW-0472">Membrane</keyword>
<dbReference type="InterPro" id="IPR002659">
    <property type="entry name" value="Glyco_trans_31"/>
</dbReference>
<comment type="caution">
    <text evidence="13">The sequence shown here is derived from an EMBL/GenBank/DDBJ whole genome shotgun (WGS) entry which is preliminary data.</text>
</comment>
<keyword evidence="8" id="KW-0333">Golgi apparatus</keyword>
<dbReference type="PANTHER" id="PTHR11214">
    <property type="entry name" value="BETA-1,3-N-ACETYLGLUCOSAMINYLTRANSFERASE"/>
    <property type="match status" value="1"/>
</dbReference>
<evidence type="ECO:0000256" key="11">
    <source>
        <dbReference type="SAM" id="Phobius"/>
    </source>
</evidence>
<evidence type="ECO:0000256" key="2">
    <source>
        <dbReference type="ARBA" id="ARBA00008661"/>
    </source>
</evidence>
<keyword evidence="3" id="KW-0328">Glycosyltransferase</keyword>
<reference evidence="13" key="2">
    <citation type="submission" date="2023-04" db="EMBL/GenBank/DDBJ databases">
        <authorList>
            <person name="Bu L."/>
            <person name="Lu L."/>
            <person name="Laidemitt M.R."/>
            <person name="Zhang S.M."/>
            <person name="Mutuku M."/>
            <person name="Mkoji G."/>
            <person name="Steinauer M."/>
            <person name="Loker E.S."/>
        </authorList>
    </citation>
    <scope>NUCLEOTIDE SEQUENCE</scope>
    <source>
        <strain evidence="13">KasaAsao</strain>
        <tissue evidence="13">Whole Snail</tissue>
    </source>
</reference>
<dbReference type="PANTHER" id="PTHR11214:SF364">
    <property type="entry name" value="HEXOSYLTRANSFERASE"/>
    <property type="match status" value="1"/>
</dbReference>